<evidence type="ECO:0000313" key="8">
    <source>
        <dbReference type="Proteomes" id="UP000317093"/>
    </source>
</evidence>
<dbReference type="Gene3D" id="1.10.510.10">
    <property type="entry name" value="Transferase(Phosphotransferase) domain 1"/>
    <property type="match status" value="1"/>
</dbReference>
<name>A0A518B732_9BACT</name>
<keyword evidence="2" id="KW-0547">Nucleotide-binding</keyword>
<reference evidence="7 8" key="1">
    <citation type="submission" date="2019-02" db="EMBL/GenBank/DDBJ databases">
        <title>Deep-cultivation of Planctomycetes and their phenomic and genomic characterization uncovers novel biology.</title>
        <authorList>
            <person name="Wiegand S."/>
            <person name="Jogler M."/>
            <person name="Boedeker C."/>
            <person name="Pinto D."/>
            <person name="Vollmers J."/>
            <person name="Rivas-Marin E."/>
            <person name="Kohn T."/>
            <person name="Peeters S.H."/>
            <person name="Heuer A."/>
            <person name="Rast P."/>
            <person name="Oberbeckmann S."/>
            <person name="Bunk B."/>
            <person name="Jeske O."/>
            <person name="Meyerdierks A."/>
            <person name="Storesund J.E."/>
            <person name="Kallscheuer N."/>
            <person name="Luecker S."/>
            <person name="Lage O.M."/>
            <person name="Pohl T."/>
            <person name="Merkel B.J."/>
            <person name="Hornburger P."/>
            <person name="Mueller R.-W."/>
            <person name="Bruemmer F."/>
            <person name="Labrenz M."/>
            <person name="Spormann A.M."/>
            <person name="Op den Camp H."/>
            <person name="Overmann J."/>
            <person name="Amann R."/>
            <person name="Jetten M.S.M."/>
            <person name="Mascher T."/>
            <person name="Medema M.H."/>
            <person name="Devos D.P."/>
            <person name="Kaster A.-K."/>
            <person name="Ovreas L."/>
            <person name="Rohde M."/>
            <person name="Galperin M.Y."/>
            <person name="Jogler C."/>
        </authorList>
    </citation>
    <scope>NUCLEOTIDE SEQUENCE [LARGE SCALE GENOMIC DNA]</scope>
    <source>
        <strain evidence="7 8">Pan216</strain>
    </source>
</reference>
<dbReference type="GO" id="GO:0004674">
    <property type="term" value="F:protein serine/threonine kinase activity"/>
    <property type="evidence" value="ECO:0007669"/>
    <property type="project" value="UniProtKB-EC"/>
</dbReference>
<dbReference type="GO" id="GO:0005524">
    <property type="term" value="F:ATP binding"/>
    <property type="evidence" value="ECO:0007669"/>
    <property type="project" value="UniProtKB-KW"/>
</dbReference>
<feature type="domain" description="Protein kinase" evidence="6">
    <location>
        <begin position="143"/>
        <end position="435"/>
    </location>
</feature>
<dbReference type="SUPFAM" id="SSF56112">
    <property type="entry name" value="Protein kinase-like (PK-like)"/>
    <property type="match status" value="1"/>
</dbReference>
<keyword evidence="4" id="KW-0067">ATP-binding</keyword>
<protein>
    <submittedName>
        <fullName evidence="7">Serine/threonine-protein kinase PknD</fullName>
        <ecNumber evidence="7">2.7.11.1</ecNumber>
    </submittedName>
</protein>
<dbReference type="PANTHER" id="PTHR43289">
    <property type="entry name" value="MITOGEN-ACTIVATED PROTEIN KINASE KINASE KINASE 20-RELATED"/>
    <property type="match status" value="1"/>
</dbReference>
<dbReference type="Proteomes" id="UP000317093">
    <property type="component" value="Chromosome"/>
</dbReference>
<dbReference type="InterPro" id="IPR011009">
    <property type="entry name" value="Kinase-like_dom_sf"/>
</dbReference>
<sequence>MSSEHSAAWESSVHPVVVGGQHQTLRDEERLFLAAALCRGILTEAQVHEALTLAQINPATLLPQILVWQGVIDEHEWEAFRHVVAETTQLPPSHDDSLGKRVERTVAKALEKLENEALRELLQRKASEATDIPSRWAHTGSRYRCERTIGEGGLGRVWLARDEQFLRKVAIKELKANVGNHPGARERFLREAMVVAQLEHPGIASVHQMGIEPTTFMPFYVMQRISGMTFGQLIKEHHEKDESNEKSIARARLLNDFLSICDTIDYAHARGVIHRDLKPDNVMTGSYGEVYVLDWGLAKITATPDPSSPSSAEGSEPIGDPKFTHDGAIIGSPLYMAPEQAAGRSNLVETTTDVFGLGAILFELLTGRPPWQRTQSERVSRFLNRIANEAPKRARQVNARVPKALDAICAKALALNPEDRYPRVRDLAEDIRRWMAGEEVSVIRDGWGKRLVRWASRHQGISQAIIVVLLVAFVTVNLFAAYGWVARSQLTDLQLQNMSWVCRELGDSLVEAAGEVRKSLRELSERKEVTGYLSGSSDQEASRGEVTALLQRSLQRIQASRVIALVPSQDQPSAGSIRLARSELDGKRKQALAQLPSDQTLLEMAQSLHAAEVDGSIIPSDELGKENVLYVSPVMDNRRHLGVLAVTTLSAVLLHDPTDPTERIGNLYLVNADGKILDAMTSMTTSQEKSLVSQPISRFYPELAQLIGPSANPKLTSVAVPYSPRLESIVYGVKVTLNEQRPNEYVVLALARPAETVVAGLVKTLRDYRAMTIGLISVLVLAVMVAIRRLTARVRQPTQ</sequence>
<dbReference type="InterPro" id="IPR000719">
    <property type="entry name" value="Prot_kinase_dom"/>
</dbReference>
<dbReference type="PROSITE" id="PS50011">
    <property type="entry name" value="PROTEIN_KINASE_DOM"/>
    <property type="match status" value="1"/>
</dbReference>
<evidence type="ECO:0000259" key="6">
    <source>
        <dbReference type="PROSITE" id="PS50011"/>
    </source>
</evidence>
<keyword evidence="5" id="KW-0472">Membrane</keyword>
<evidence type="ECO:0000256" key="1">
    <source>
        <dbReference type="ARBA" id="ARBA00022679"/>
    </source>
</evidence>
<feature type="transmembrane region" description="Helical" evidence="5">
    <location>
        <begin position="464"/>
        <end position="485"/>
    </location>
</feature>
<keyword evidence="5" id="KW-0812">Transmembrane</keyword>
<feature type="transmembrane region" description="Helical" evidence="5">
    <location>
        <begin position="768"/>
        <end position="787"/>
    </location>
</feature>
<evidence type="ECO:0000313" key="7">
    <source>
        <dbReference type="EMBL" id="QDU62789.1"/>
    </source>
</evidence>
<keyword evidence="3 7" id="KW-0418">Kinase</keyword>
<organism evidence="7 8">
    <name type="scientific">Kolteria novifilia</name>
    <dbReference type="NCBI Taxonomy" id="2527975"/>
    <lineage>
        <taxon>Bacteria</taxon>
        <taxon>Pseudomonadati</taxon>
        <taxon>Planctomycetota</taxon>
        <taxon>Planctomycetia</taxon>
        <taxon>Kolteriales</taxon>
        <taxon>Kolteriaceae</taxon>
        <taxon>Kolteria</taxon>
    </lineage>
</organism>
<dbReference type="PANTHER" id="PTHR43289:SF6">
    <property type="entry name" value="SERINE_THREONINE-PROTEIN KINASE NEKL-3"/>
    <property type="match status" value="1"/>
</dbReference>
<dbReference type="EMBL" id="CP036279">
    <property type="protein sequence ID" value="QDU62789.1"/>
    <property type="molecule type" value="Genomic_DNA"/>
</dbReference>
<proteinExistence type="predicted"/>
<dbReference type="OrthoDB" id="6111975at2"/>
<evidence type="ECO:0000256" key="2">
    <source>
        <dbReference type="ARBA" id="ARBA00022741"/>
    </source>
</evidence>
<dbReference type="Gene3D" id="3.30.200.20">
    <property type="entry name" value="Phosphorylase Kinase, domain 1"/>
    <property type="match status" value="1"/>
</dbReference>
<dbReference type="SMART" id="SM00220">
    <property type="entry name" value="S_TKc"/>
    <property type="match status" value="1"/>
</dbReference>
<keyword evidence="8" id="KW-1185">Reference proteome</keyword>
<evidence type="ECO:0000256" key="5">
    <source>
        <dbReference type="SAM" id="Phobius"/>
    </source>
</evidence>
<dbReference type="Pfam" id="PF00069">
    <property type="entry name" value="Pkinase"/>
    <property type="match status" value="1"/>
</dbReference>
<dbReference type="AlphaFoldDB" id="A0A518B732"/>
<evidence type="ECO:0000256" key="3">
    <source>
        <dbReference type="ARBA" id="ARBA00022777"/>
    </source>
</evidence>
<accession>A0A518B732</accession>
<keyword evidence="1 7" id="KW-0808">Transferase</keyword>
<dbReference type="KEGG" id="knv:Pan216_36590"/>
<gene>
    <name evidence="7" type="primary">pknD_21</name>
    <name evidence="7" type="ORF">Pan216_36590</name>
</gene>
<dbReference type="CDD" id="cd14014">
    <property type="entry name" value="STKc_PknB_like"/>
    <property type="match status" value="1"/>
</dbReference>
<dbReference type="InterPro" id="IPR008271">
    <property type="entry name" value="Ser/Thr_kinase_AS"/>
</dbReference>
<dbReference type="EC" id="2.7.11.1" evidence="7"/>
<keyword evidence="5" id="KW-1133">Transmembrane helix</keyword>
<dbReference type="PROSITE" id="PS00108">
    <property type="entry name" value="PROTEIN_KINASE_ST"/>
    <property type="match status" value="1"/>
</dbReference>
<dbReference type="RefSeq" id="WP_145259783.1">
    <property type="nucleotide sequence ID" value="NZ_CP036279.1"/>
</dbReference>
<evidence type="ECO:0000256" key="4">
    <source>
        <dbReference type="ARBA" id="ARBA00022840"/>
    </source>
</evidence>